<dbReference type="Proteomes" id="UP000290365">
    <property type="component" value="Chromosome"/>
</dbReference>
<evidence type="ECO:0000313" key="3">
    <source>
        <dbReference type="Proteomes" id="UP000290365"/>
    </source>
</evidence>
<reference evidence="2 3" key="1">
    <citation type="submission" date="2019-01" db="EMBL/GenBank/DDBJ databases">
        <title>Ktedonosporobacter rubrisoli SCAWS-G2.</title>
        <authorList>
            <person name="Huang Y."/>
            <person name="Yan B."/>
        </authorList>
    </citation>
    <scope>NUCLEOTIDE SEQUENCE [LARGE SCALE GENOMIC DNA]</scope>
    <source>
        <strain evidence="2 3">SCAWS-G2</strain>
    </source>
</reference>
<dbReference type="AlphaFoldDB" id="A0A4P6JUD9"/>
<gene>
    <name evidence="2" type="ORF">EPA93_24350</name>
</gene>
<keyword evidence="3" id="KW-1185">Reference proteome</keyword>
<keyword evidence="1" id="KW-1133">Transmembrane helix</keyword>
<organism evidence="2 3">
    <name type="scientific">Ktedonosporobacter rubrisoli</name>
    <dbReference type="NCBI Taxonomy" id="2509675"/>
    <lineage>
        <taxon>Bacteria</taxon>
        <taxon>Bacillati</taxon>
        <taxon>Chloroflexota</taxon>
        <taxon>Ktedonobacteria</taxon>
        <taxon>Ktedonobacterales</taxon>
        <taxon>Ktedonosporobacteraceae</taxon>
        <taxon>Ktedonosporobacter</taxon>
    </lineage>
</organism>
<sequence>MKQEPITDISTILSEPADEIELDSISNRNSVSEQKRELRERKMRTARLRKTSGQLPRRQTAQLTKMRRQTMPLSAQTTGVRYVNQDPCIATIPFSEHDTEPLTAALRRREKILYYQLPVTEEPTLPALETVSASSADLASAIRREYHWDPVLFILFGLLILGILGGIGFGYLLSLYHMPLPAFSGIHTESSIIDRLFML</sequence>
<name>A0A4P6JUD9_KTERU</name>
<dbReference type="RefSeq" id="WP_129889996.1">
    <property type="nucleotide sequence ID" value="NZ_CP035758.1"/>
</dbReference>
<keyword evidence="1" id="KW-0812">Transmembrane</keyword>
<keyword evidence="1" id="KW-0472">Membrane</keyword>
<proteinExistence type="predicted"/>
<dbReference type="EMBL" id="CP035758">
    <property type="protein sequence ID" value="QBD78943.1"/>
    <property type="molecule type" value="Genomic_DNA"/>
</dbReference>
<evidence type="ECO:0000256" key="1">
    <source>
        <dbReference type="SAM" id="Phobius"/>
    </source>
</evidence>
<evidence type="ECO:0000313" key="2">
    <source>
        <dbReference type="EMBL" id="QBD78943.1"/>
    </source>
</evidence>
<feature type="transmembrane region" description="Helical" evidence="1">
    <location>
        <begin position="151"/>
        <end position="173"/>
    </location>
</feature>
<accession>A0A4P6JUD9</accession>
<protein>
    <submittedName>
        <fullName evidence="2">Uncharacterized protein</fullName>
    </submittedName>
</protein>
<dbReference type="KEGG" id="kbs:EPA93_24350"/>